<comment type="caution">
    <text evidence="1">The sequence shown here is derived from an EMBL/GenBank/DDBJ whole genome shotgun (WGS) entry which is preliminary data.</text>
</comment>
<name>A0A1C7MCP2_GRIFR</name>
<gene>
    <name evidence="1" type="ORF">A0H81_05505</name>
</gene>
<evidence type="ECO:0000313" key="2">
    <source>
        <dbReference type="Proteomes" id="UP000092993"/>
    </source>
</evidence>
<proteinExistence type="predicted"/>
<accession>A0A1C7MCP2</accession>
<evidence type="ECO:0000313" key="1">
    <source>
        <dbReference type="EMBL" id="OBZ74711.1"/>
    </source>
</evidence>
<dbReference type="EMBL" id="LUGG01000005">
    <property type="protein sequence ID" value="OBZ74711.1"/>
    <property type="molecule type" value="Genomic_DNA"/>
</dbReference>
<organism evidence="1 2">
    <name type="scientific">Grifola frondosa</name>
    <name type="common">Maitake</name>
    <name type="synonym">Polyporus frondosus</name>
    <dbReference type="NCBI Taxonomy" id="5627"/>
    <lineage>
        <taxon>Eukaryota</taxon>
        <taxon>Fungi</taxon>
        <taxon>Dikarya</taxon>
        <taxon>Basidiomycota</taxon>
        <taxon>Agaricomycotina</taxon>
        <taxon>Agaricomycetes</taxon>
        <taxon>Polyporales</taxon>
        <taxon>Grifolaceae</taxon>
        <taxon>Grifola</taxon>
    </lineage>
</organism>
<dbReference type="Proteomes" id="UP000092993">
    <property type="component" value="Unassembled WGS sequence"/>
</dbReference>
<reference evidence="1 2" key="1">
    <citation type="submission" date="2016-03" db="EMBL/GenBank/DDBJ databases">
        <title>Whole genome sequencing of Grifola frondosa 9006-11.</title>
        <authorList>
            <person name="Min B."/>
            <person name="Park H."/>
            <person name="Kim J.-G."/>
            <person name="Cho H."/>
            <person name="Oh Y.-L."/>
            <person name="Kong W.-S."/>
            <person name="Choi I.-G."/>
        </authorList>
    </citation>
    <scope>NUCLEOTIDE SEQUENCE [LARGE SCALE GENOMIC DNA]</scope>
    <source>
        <strain evidence="1 2">9006-11</strain>
    </source>
</reference>
<protein>
    <submittedName>
        <fullName evidence="1">Uncharacterized protein</fullName>
    </submittedName>
</protein>
<dbReference type="AlphaFoldDB" id="A0A1C7MCP2"/>
<keyword evidence="2" id="KW-1185">Reference proteome</keyword>
<sequence length="121" mass="12863">MSSAGQPPRPCIGIITPACLVGQFFFARRATGVVGGPRNSLWAGESAPPPAEPKRPRLSAYSDLQIRTRASVTAYSRILVRAAPRLRTYICKGSRCGVLASPVADGSSTYLVVRPCFSLAI</sequence>